<reference evidence="1" key="1">
    <citation type="submission" date="2022-01" db="EMBL/GenBank/DDBJ databases">
        <authorList>
            <person name="King R."/>
        </authorList>
    </citation>
    <scope>NUCLEOTIDE SEQUENCE</scope>
</reference>
<evidence type="ECO:0000313" key="2">
    <source>
        <dbReference type="Proteomes" id="UP001153709"/>
    </source>
</evidence>
<keyword evidence="2" id="KW-1185">Reference proteome</keyword>
<accession>A0A9N9SUY4</accession>
<name>A0A9N9SUY4_DIABA</name>
<dbReference type="AlphaFoldDB" id="A0A9N9SUY4"/>
<evidence type="ECO:0000313" key="1">
    <source>
        <dbReference type="EMBL" id="CAG9832393.1"/>
    </source>
</evidence>
<dbReference type="Proteomes" id="UP001153709">
    <property type="component" value="Chromosome 3"/>
</dbReference>
<dbReference type="EMBL" id="OU898278">
    <property type="protein sequence ID" value="CAG9832393.1"/>
    <property type="molecule type" value="Genomic_DNA"/>
</dbReference>
<gene>
    <name evidence="1" type="ORF">DIABBA_LOCUS5893</name>
</gene>
<dbReference type="OrthoDB" id="6779646at2759"/>
<proteinExistence type="predicted"/>
<sequence length="134" mass="16537">MVYKFRNPRIGFRDISHITRRQRQSEKLWWNKEIEALAEEKRQAYIIIRLSSKQQKDRDEYLELKRITRRTTVKAKREMWDKKCQEINTYLGGRKCTETWKFLSKIRTNERKNKHPINIHTKMEKVLWGTTNRK</sequence>
<protein>
    <submittedName>
        <fullName evidence="1">Uncharacterized protein</fullName>
    </submittedName>
</protein>
<organism evidence="1 2">
    <name type="scientific">Diabrotica balteata</name>
    <name type="common">Banded cucumber beetle</name>
    <dbReference type="NCBI Taxonomy" id="107213"/>
    <lineage>
        <taxon>Eukaryota</taxon>
        <taxon>Metazoa</taxon>
        <taxon>Ecdysozoa</taxon>
        <taxon>Arthropoda</taxon>
        <taxon>Hexapoda</taxon>
        <taxon>Insecta</taxon>
        <taxon>Pterygota</taxon>
        <taxon>Neoptera</taxon>
        <taxon>Endopterygota</taxon>
        <taxon>Coleoptera</taxon>
        <taxon>Polyphaga</taxon>
        <taxon>Cucujiformia</taxon>
        <taxon>Chrysomeloidea</taxon>
        <taxon>Chrysomelidae</taxon>
        <taxon>Galerucinae</taxon>
        <taxon>Diabroticina</taxon>
        <taxon>Diabroticites</taxon>
        <taxon>Diabrotica</taxon>
    </lineage>
</organism>